<dbReference type="Proteomes" id="UP001622557">
    <property type="component" value="Chromosome"/>
</dbReference>
<gene>
    <name evidence="2" type="ORF">OG350_32895</name>
</gene>
<dbReference type="EMBL" id="CP108164">
    <property type="protein sequence ID" value="WTQ84813.1"/>
    <property type="molecule type" value="Genomic_DNA"/>
</dbReference>
<organism evidence="2 3">
    <name type="scientific">Streptomyces achromogenes</name>
    <dbReference type="NCBI Taxonomy" id="67255"/>
    <lineage>
        <taxon>Bacteria</taxon>
        <taxon>Bacillati</taxon>
        <taxon>Actinomycetota</taxon>
        <taxon>Actinomycetes</taxon>
        <taxon>Kitasatosporales</taxon>
        <taxon>Streptomycetaceae</taxon>
        <taxon>Streptomyces</taxon>
    </lineage>
</organism>
<dbReference type="RefSeq" id="WP_405452730.1">
    <property type="nucleotide sequence ID" value="NZ_CP108164.1"/>
</dbReference>
<feature type="region of interest" description="Disordered" evidence="1">
    <location>
        <begin position="1"/>
        <end position="20"/>
    </location>
</feature>
<name>A0ABZ1KW61_STRAH</name>
<proteinExistence type="predicted"/>
<evidence type="ECO:0000313" key="3">
    <source>
        <dbReference type="Proteomes" id="UP001622557"/>
    </source>
</evidence>
<sequence>MKYGDPENRAEAEAHGRPFTSEENVAAGHELAAQVCRELHRAGIPAYVMRPEATTQPGAGVEVDDSQDGYIGGLYIRWSAPGLAEAGIKAVTERQDPVAPEWKHHAEVVLLMQTALIGILRLAGFSAVPAEDVDDIAKGDVYIHAGTPTSS</sequence>
<evidence type="ECO:0000256" key="1">
    <source>
        <dbReference type="SAM" id="MobiDB-lite"/>
    </source>
</evidence>
<reference evidence="2 3" key="1">
    <citation type="submission" date="2022-10" db="EMBL/GenBank/DDBJ databases">
        <title>The complete genomes of actinobacterial strains from the NBC collection.</title>
        <authorList>
            <person name="Joergensen T.S."/>
            <person name="Alvarez Arevalo M."/>
            <person name="Sterndorff E.B."/>
            <person name="Faurdal D."/>
            <person name="Vuksanovic O."/>
            <person name="Mourched A.-S."/>
            <person name="Charusanti P."/>
            <person name="Shaw S."/>
            <person name="Blin K."/>
            <person name="Weber T."/>
        </authorList>
    </citation>
    <scope>NUCLEOTIDE SEQUENCE [LARGE SCALE GENOMIC DNA]</scope>
    <source>
        <strain evidence="2 3">NBC_00156</strain>
    </source>
</reference>
<accession>A0ABZ1KW61</accession>
<protein>
    <submittedName>
        <fullName evidence="2">Uncharacterized protein</fullName>
    </submittedName>
</protein>
<feature type="compositionally biased region" description="Basic and acidic residues" evidence="1">
    <location>
        <begin position="1"/>
        <end position="16"/>
    </location>
</feature>
<dbReference type="GeneID" id="97285344"/>
<evidence type="ECO:0000313" key="2">
    <source>
        <dbReference type="EMBL" id="WTQ84813.1"/>
    </source>
</evidence>
<keyword evidence="3" id="KW-1185">Reference proteome</keyword>